<name>A0AAW9PTZ7_9CYAN</name>
<feature type="domain" description="Band 7" evidence="1">
    <location>
        <begin position="27"/>
        <end position="190"/>
    </location>
</feature>
<dbReference type="RefSeq" id="WP_330482497.1">
    <property type="nucleotide sequence ID" value="NZ_JAZBJZ010000012.1"/>
</dbReference>
<dbReference type="SMART" id="SM00244">
    <property type="entry name" value="PHB"/>
    <property type="match status" value="1"/>
</dbReference>
<dbReference type="InterPro" id="IPR036013">
    <property type="entry name" value="Band_7/SPFH_dom_sf"/>
</dbReference>
<evidence type="ECO:0000313" key="3">
    <source>
        <dbReference type="Proteomes" id="UP001333818"/>
    </source>
</evidence>
<dbReference type="PANTHER" id="PTHR23222:SF0">
    <property type="entry name" value="PROHIBITIN 1"/>
    <property type="match status" value="1"/>
</dbReference>
<dbReference type="Proteomes" id="UP001333818">
    <property type="component" value="Unassembled WGS sequence"/>
</dbReference>
<evidence type="ECO:0000259" key="1">
    <source>
        <dbReference type="SMART" id="SM00244"/>
    </source>
</evidence>
<sequence>MRSQLNQNLIVAIGFVVALIFLLASAGPLVVVGAGYRGVIMNFGQVQDEILNEGLHWRVPIMTEIRQISVRVQKTDILSQVGSKDLQEVKLDVAVNWHVDPAKVNKVYQSIGDEVQVVNRILNPAVGEIIKAAAAKKNAEEILTKRPELKAEIDANLDDRLKVYGIILDGVSLLDVQFTREFADAIEQKQVAEQEAQRAVYIAQKAEREAEAEVNRAKGRAEAQSLIQSTLTPEVLKNKALEAWDGKFPLIYDGSPLPFINVDLLGLKNSSAQQQGQVK</sequence>
<gene>
    <name evidence="2" type="ORF">V2H45_04840</name>
</gene>
<evidence type="ECO:0000313" key="2">
    <source>
        <dbReference type="EMBL" id="MEE3716072.1"/>
    </source>
</evidence>
<dbReference type="InterPro" id="IPR001107">
    <property type="entry name" value="Band_7"/>
</dbReference>
<dbReference type="CDD" id="cd03401">
    <property type="entry name" value="SPFH_prohibitin"/>
    <property type="match status" value="1"/>
</dbReference>
<dbReference type="EMBL" id="JAZBJZ010000012">
    <property type="protein sequence ID" value="MEE3716072.1"/>
    <property type="molecule type" value="Genomic_DNA"/>
</dbReference>
<dbReference type="InterPro" id="IPR000163">
    <property type="entry name" value="Prohibitin"/>
</dbReference>
<protein>
    <submittedName>
        <fullName evidence="2">Prohibitin family protein</fullName>
    </submittedName>
</protein>
<dbReference type="Pfam" id="PF01145">
    <property type="entry name" value="Band_7"/>
    <property type="match status" value="1"/>
</dbReference>
<dbReference type="Gene3D" id="3.30.479.30">
    <property type="entry name" value="Band 7 domain"/>
    <property type="match status" value="1"/>
</dbReference>
<dbReference type="GO" id="GO:0016020">
    <property type="term" value="C:membrane"/>
    <property type="evidence" value="ECO:0007669"/>
    <property type="project" value="InterPro"/>
</dbReference>
<comment type="caution">
    <text evidence="2">The sequence shown here is derived from an EMBL/GenBank/DDBJ whole genome shotgun (WGS) entry which is preliminary data.</text>
</comment>
<accession>A0AAW9PTZ7</accession>
<dbReference type="AlphaFoldDB" id="A0AAW9PTZ7"/>
<dbReference type="PANTHER" id="PTHR23222">
    <property type="entry name" value="PROHIBITIN"/>
    <property type="match status" value="1"/>
</dbReference>
<dbReference type="PRINTS" id="PR00679">
    <property type="entry name" value="PROHIBITIN"/>
</dbReference>
<proteinExistence type="predicted"/>
<keyword evidence="3" id="KW-1185">Reference proteome</keyword>
<organism evidence="2 3">
    <name type="scientific">Tumidithrix elongata BACA0141</name>
    <dbReference type="NCBI Taxonomy" id="2716417"/>
    <lineage>
        <taxon>Bacteria</taxon>
        <taxon>Bacillati</taxon>
        <taxon>Cyanobacteriota</taxon>
        <taxon>Cyanophyceae</taxon>
        <taxon>Pseudanabaenales</taxon>
        <taxon>Pseudanabaenaceae</taxon>
        <taxon>Tumidithrix</taxon>
        <taxon>Tumidithrix elongata</taxon>
    </lineage>
</organism>
<reference evidence="2" key="1">
    <citation type="submission" date="2024-01" db="EMBL/GenBank/DDBJ databases">
        <title>Bank of Algae and Cyanobacteria of the Azores (BACA) strain genomes.</title>
        <authorList>
            <person name="Luz R."/>
            <person name="Cordeiro R."/>
            <person name="Fonseca A."/>
            <person name="Goncalves V."/>
        </authorList>
    </citation>
    <scope>NUCLEOTIDE SEQUENCE</scope>
    <source>
        <strain evidence="2">BACA0141</strain>
    </source>
</reference>
<dbReference type="SUPFAM" id="SSF117892">
    <property type="entry name" value="Band 7/SPFH domain"/>
    <property type="match status" value="1"/>
</dbReference>